<keyword evidence="1" id="KW-0472">Membrane</keyword>
<evidence type="ECO:0000313" key="2">
    <source>
        <dbReference type="EMBL" id="THD65709.1"/>
    </source>
</evidence>
<accession>A0A4S3LZJ5</accession>
<keyword evidence="1" id="KW-1133">Transmembrane helix</keyword>
<dbReference type="EMBL" id="SSMC01000004">
    <property type="protein sequence ID" value="THD65709.1"/>
    <property type="molecule type" value="Genomic_DNA"/>
</dbReference>
<name>A0A4S3LZJ5_9FLAO</name>
<evidence type="ECO:0000313" key="3">
    <source>
        <dbReference type="Proteomes" id="UP000305939"/>
    </source>
</evidence>
<dbReference type="Proteomes" id="UP000305939">
    <property type="component" value="Unassembled WGS sequence"/>
</dbReference>
<protein>
    <submittedName>
        <fullName evidence="2">Uncharacterized protein</fullName>
    </submittedName>
</protein>
<comment type="caution">
    <text evidence="2">The sequence shown here is derived from an EMBL/GenBank/DDBJ whole genome shotgun (WGS) entry which is preliminary data.</text>
</comment>
<dbReference type="OrthoDB" id="5471072at2"/>
<keyword evidence="1" id="KW-0812">Transmembrane</keyword>
<feature type="transmembrane region" description="Helical" evidence="1">
    <location>
        <begin position="22"/>
        <end position="45"/>
    </location>
</feature>
<organism evidence="2 3">
    <name type="scientific">Robertkochia marina</name>
    <dbReference type="NCBI Taxonomy" id="1227945"/>
    <lineage>
        <taxon>Bacteria</taxon>
        <taxon>Pseudomonadati</taxon>
        <taxon>Bacteroidota</taxon>
        <taxon>Flavobacteriia</taxon>
        <taxon>Flavobacteriales</taxon>
        <taxon>Flavobacteriaceae</taxon>
        <taxon>Robertkochia</taxon>
    </lineage>
</organism>
<dbReference type="RefSeq" id="WP_136336993.1">
    <property type="nucleotide sequence ID" value="NZ_QXMP01000002.1"/>
</dbReference>
<gene>
    <name evidence="2" type="ORF">E7Z59_14055</name>
</gene>
<evidence type="ECO:0000256" key="1">
    <source>
        <dbReference type="SAM" id="Phobius"/>
    </source>
</evidence>
<keyword evidence="3" id="KW-1185">Reference proteome</keyword>
<reference evidence="2 3" key="1">
    <citation type="submission" date="2019-04" db="EMBL/GenBank/DDBJ databases">
        <title>Draft genome sequence of Robertkochia marina CC-AMO-30D.</title>
        <authorList>
            <person name="Hameed A."/>
            <person name="Lin S.-Y."/>
            <person name="Shahina M."/>
            <person name="Lai W.-A."/>
            <person name="Young C.-C."/>
        </authorList>
    </citation>
    <scope>NUCLEOTIDE SEQUENCE [LARGE SCALE GENOMIC DNA]</scope>
    <source>
        <strain evidence="2 3">CC-AMO-30D</strain>
    </source>
</reference>
<dbReference type="AlphaFoldDB" id="A0A4S3LZJ5"/>
<feature type="transmembrane region" description="Helical" evidence="1">
    <location>
        <begin position="51"/>
        <end position="73"/>
    </location>
</feature>
<sequence length="181" mass="22163">MTKEQVPKQPHPIVSYFRVGRLLYYSMFLFVLESWVFYVMLSNAIENNAAWWVIFFWLWCFGFSFVHIFLVMADGWSRYQNYKRAKDLFYAHGYKDRIARLYIASKCQRNAALEAAKELGLEAEVQAYYRKVGVKWWHYIPYFMIQDPLFFIRKHFWNRTFLEKNYVPKYNYRKLYLQALA</sequence>
<proteinExistence type="predicted"/>